<dbReference type="InterPro" id="IPR013096">
    <property type="entry name" value="Cupin_2"/>
</dbReference>
<reference evidence="2 3" key="1">
    <citation type="submission" date="2020-07" db="EMBL/GenBank/DDBJ databases">
        <title>Complete genome and description of Corynebacterium incognita strain Marseille-Q3630 sp. nov.</title>
        <authorList>
            <person name="Boxberger M."/>
        </authorList>
    </citation>
    <scope>NUCLEOTIDE SEQUENCE [LARGE SCALE GENOMIC DNA]</scope>
    <source>
        <strain evidence="2 3">Marseille-Q3630</strain>
    </source>
</reference>
<dbReference type="Pfam" id="PF07883">
    <property type="entry name" value="Cupin_2"/>
    <property type="match status" value="1"/>
</dbReference>
<organism evidence="2 3">
    <name type="scientific">Corynebacterium incognita</name>
    <dbReference type="NCBI Taxonomy" id="2754725"/>
    <lineage>
        <taxon>Bacteria</taxon>
        <taxon>Bacillati</taxon>
        <taxon>Actinomycetota</taxon>
        <taxon>Actinomycetes</taxon>
        <taxon>Mycobacteriales</taxon>
        <taxon>Corynebacteriaceae</taxon>
        <taxon>Corynebacterium</taxon>
    </lineage>
</organism>
<dbReference type="KEGG" id="cik:H0194_01700"/>
<name>A0A7G7CQC8_9CORY</name>
<evidence type="ECO:0000313" key="3">
    <source>
        <dbReference type="Proteomes" id="UP000515743"/>
    </source>
</evidence>
<dbReference type="SUPFAM" id="SSF51182">
    <property type="entry name" value="RmlC-like cupins"/>
    <property type="match status" value="1"/>
</dbReference>
<proteinExistence type="predicted"/>
<dbReference type="AlphaFoldDB" id="A0A7G7CQC8"/>
<dbReference type="InterPro" id="IPR014710">
    <property type="entry name" value="RmlC-like_jellyroll"/>
</dbReference>
<dbReference type="Proteomes" id="UP000515743">
    <property type="component" value="Chromosome"/>
</dbReference>
<dbReference type="CDD" id="cd02230">
    <property type="entry name" value="cupin_HP0902-like"/>
    <property type="match status" value="1"/>
</dbReference>
<accession>A0A7G7CQC8</accession>
<feature type="domain" description="Cupin type-2" evidence="1">
    <location>
        <begin position="60"/>
        <end position="116"/>
    </location>
</feature>
<gene>
    <name evidence="2" type="ORF">H0194_01700</name>
</gene>
<evidence type="ECO:0000259" key="1">
    <source>
        <dbReference type="Pfam" id="PF07883"/>
    </source>
</evidence>
<protein>
    <submittedName>
        <fullName evidence="2">Cupin domain-containing protein</fullName>
    </submittedName>
</protein>
<dbReference type="EMBL" id="CP059404">
    <property type="protein sequence ID" value="QNE89794.1"/>
    <property type="molecule type" value="Genomic_DNA"/>
</dbReference>
<dbReference type="RefSeq" id="WP_185176168.1">
    <property type="nucleotide sequence ID" value="NZ_CP059404.1"/>
</dbReference>
<dbReference type="Gene3D" id="2.60.120.10">
    <property type="entry name" value="Jelly Rolls"/>
    <property type="match status" value="1"/>
</dbReference>
<evidence type="ECO:0000313" key="2">
    <source>
        <dbReference type="EMBL" id="QNE89794.1"/>
    </source>
</evidence>
<dbReference type="InterPro" id="IPR011051">
    <property type="entry name" value="RmlC_Cupin_sf"/>
</dbReference>
<sequence>MTELPINSPNTFGAANTNAGAEEMTIIDMLADAPSPQPGRPRPAVQRLAQADGVNVIAFNFAPGQDLPDHKAAHPITVQCLSGSLDFTCEDKTVHLRPGMVLHLPAYLPHRVDCPERTAPPTDNILLLMMHTGEVPNKH</sequence>
<keyword evidence="3" id="KW-1185">Reference proteome</keyword>